<protein>
    <submittedName>
        <fullName evidence="1">Uncharacterized protein</fullName>
    </submittedName>
</protein>
<organism evidence="1">
    <name type="scientific">Arundo donax</name>
    <name type="common">Giant reed</name>
    <name type="synonym">Donax arundinaceus</name>
    <dbReference type="NCBI Taxonomy" id="35708"/>
    <lineage>
        <taxon>Eukaryota</taxon>
        <taxon>Viridiplantae</taxon>
        <taxon>Streptophyta</taxon>
        <taxon>Embryophyta</taxon>
        <taxon>Tracheophyta</taxon>
        <taxon>Spermatophyta</taxon>
        <taxon>Magnoliopsida</taxon>
        <taxon>Liliopsida</taxon>
        <taxon>Poales</taxon>
        <taxon>Poaceae</taxon>
        <taxon>PACMAD clade</taxon>
        <taxon>Arundinoideae</taxon>
        <taxon>Arundineae</taxon>
        <taxon>Arundo</taxon>
    </lineage>
</organism>
<reference evidence="1" key="1">
    <citation type="submission" date="2014-09" db="EMBL/GenBank/DDBJ databases">
        <authorList>
            <person name="Magalhaes I.L.F."/>
            <person name="Oliveira U."/>
            <person name="Santos F.R."/>
            <person name="Vidigal T.H.D.A."/>
            <person name="Brescovit A.D."/>
            <person name="Santos A.J."/>
        </authorList>
    </citation>
    <scope>NUCLEOTIDE SEQUENCE</scope>
    <source>
        <tissue evidence="1">Shoot tissue taken approximately 20 cm above the soil surface</tissue>
    </source>
</reference>
<evidence type="ECO:0000313" key="1">
    <source>
        <dbReference type="EMBL" id="JAD91845.1"/>
    </source>
</evidence>
<reference evidence="1" key="2">
    <citation type="journal article" date="2015" name="Data Brief">
        <title>Shoot transcriptome of the giant reed, Arundo donax.</title>
        <authorList>
            <person name="Barrero R.A."/>
            <person name="Guerrero F.D."/>
            <person name="Moolhuijzen P."/>
            <person name="Goolsby J.A."/>
            <person name="Tidwell J."/>
            <person name="Bellgard S.E."/>
            <person name="Bellgard M.I."/>
        </authorList>
    </citation>
    <scope>NUCLEOTIDE SEQUENCE</scope>
    <source>
        <tissue evidence="1">Shoot tissue taken approximately 20 cm above the soil surface</tissue>
    </source>
</reference>
<accession>A0A0A9E1Q4</accession>
<proteinExistence type="predicted"/>
<name>A0A0A9E1Q4_ARUDO</name>
<dbReference type="EMBL" id="GBRH01206050">
    <property type="protein sequence ID" value="JAD91845.1"/>
    <property type="molecule type" value="Transcribed_RNA"/>
</dbReference>
<sequence>MLKMILRNSRRSL</sequence>